<evidence type="ECO:0000256" key="10">
    <source>
        <dbReference type="ARBA" id="ARBA00075110"/>
    </source>
</evidence>
<sequence>MILVGVMIATLWGIGALTGAPRQARLYMIGLLMTGVIAAHLLLPDGHPLRMATGGEAAFWLLILAGGALVWGYGRGLRMLKARAAPAEAPVPRKGFSETELTRYARHITLREIGGPGQGALRRARVLVVGAGGLGCPALTYLAASGVGTIGVIDDDAVDLSNLGRQVLFDEAQIGRPKVHAAAEKLRAQNPHVEIRPYARRLTSEIAQELFSDYDLILDGTDNFATREVVNAAAVATGKPLVAAALTQWEGQISLYDLARGTPCWACVFPQRPDASLIPSCAEAGVVSPLPGIIGAMMAAEAVKRIAGAGETLAGRLMIFDVLYADSRTIAVRPRAGCAVCGGRGLEAGAARP</sequence>
<comment type="catalytic activity">
    <reaction evidence="5">
        <text>[molybdopterin-synthase sulfur-carrier protein]-C-terminal Gly-Gly + ATP + H(+) = [molybdopterin-synthase sulfur-carrier protein]-C-terminal Gly-Gly-AMP + diphosphate</text>
        <dbReference type="Rhea" id="RHEA:43616"/>
        <dbReference type="Rhea" id="RHEA-COMP:12159"/>
        <dbReference type="Rhea" id="RHEA-COMP:12202"/>
        <dbReference type="ChEBI" id="CHEBI:15378"/>
        <dbReference type="ChEBI" id="CHEBI:30616"/>
        <dbReference type="ChEBI" id="CHEBI:33019"/>
        <dbReference type="ChEBI" id="CHEBI:90618"/>
        <dbReference type="ChEBI" id="CHEBI:90778"/>
        <dbReference type="EC" id="2.7.7.80"/>
    </reaction>
</comment>
<evidence type="ECO:0000256" key="6">
    <source>
        <dbReference type="ARBA" id="ARBA00055169"/>
    </source>
</evidence>
<dbReference type="FunFam" id="3.40.50.720:FF:000033">
    <property type="entry name" value="Adenylyltransferase and sulfurtransferase MOCS3"/>
    <property type="match status" value="1"/>
</dbReference>
<dbReference type="EC" id="2.7.7.80" evidence="8"/>
<evidence type="ECO:0000256" key="13">
    <source>
        <dbReference type="SAM" id="Phobius"/>
    </source>
</evidence>
<dbReference type="InterPro" id="IPR035985">
    <property type="entry name" value="Ubiquitin-activating_enz"/>
</dbReference>
<comment type="subunit">
    <text evidence="7">Homodimer. Forms a stable heterotetrameric complex of 2 MoeB and 2 MoaD during adenylation of MoaD.</text>
</comment>
<dbReference type="GO" id="GO:0005524">
    <property type="term" value="F:ATP binding"/>
    <property type="evidence" value="ECO:0007669"/>
    <property type="project" value="UniProtKB-KW"/>
</dbReference>
<comment type="function">
    <text evidence="6">Catalyzes the adenylation by ATP of the carboxyl group of the C-terminal glycine of sulfur carrier protein MoaD.</text>
</comment>
<keyword evidence="3" id="KW-0547">Nucleotide-binding</keyword>
<dbReference type="Proteomes" id="UP000016566">
    <property type="component" value="Unassembled WGS sequence"/>
</dbReference>
<keyword evidence="16" id="KW-1185">Reference proteome</keyword>
<name>U2YKT8_9RHOB</name>
<comment type="similarity">
    <text evidence="1">Belongs to the HesA/MoeB/ThiF family.</text>
</comment>
<evidence type="ECO:0000256" key="3">
    <source>
        <dbReference type="ARBA" id="ARBA00022741"/>
    </source>
</evidence>
<dbReference type="eggNOG" id="COG0476">
    <property type="taxonomic scope" value="Bacteria"/>
</dbReference>
<evidence type="ECO:0000256" key="1">
    <source>
        <dbReference type="ARBA" id="ARBA00009919"/>
    </source>
</evidence>
<evidence type="ECO:0000256" key="8">
    <source>
        <dbReference type="ARBA" id="ARBA00066884"/>
    </source>
</evidence>
<dbReference type="EMBL" id="BATB01000017">
    <property type="protein sequence ID" value="GAD55621.1"/>
    <property type="molecule type" value="Genomic_DNA"/>
</dbReference>
<dbReference type="GO" id="GO:0061605">
    <property type="term" value="F:molybdopterin-synthase adenylyltransferase activity"/>
    <property type="evidence" value="ECO:0007669"/>
    <property type="project" value="UniProtKB-EC"/>
</dbReference>
<evidence type="ECO:0000256" key="11">
    <source>
        <dbReference type="ARBA" id="ARBA00075328"/>
    </source>
</evidence>
<keyword evidence="13" id="KW-0812">Transmembrane</keyword>
<protein>
    <recommendedName>
        <fullName evidence="9">Molybdopterin-synthase adenylyltransferase</fullName>
        <ecNumber evidence="8">2.7.7.80</ecNumber>
    </recommendedName>
    <alternativeName>
        <fullName evidence="12">MoaD protein adenylase</fullName>
    </alternativeName>
    <alternativeName>
        <fullName evidence="10">Molybdopterin-converting factor subunit 1 adenylase</fullName>
    </alternativeName>
    <alternativeName>
        <fullName evidence="11">Sulfur carrier protein MoaD adenylyltransferase</fullName>
    </alternativeName>
</protein>
<evidence type="ECO:0000259" key="14">
    <source>
        <dbReference type="Pfam" id="PF00899"/>
    </source>
</evidence>
<evidence type="ECO:0000256" key="7">
    <source>
        <dbReference type="ARBA" id="ARBA00063809"/>
    </source>
</evidence>
<keyword evidence="2" id="KW-0808">Transferase</keyword>
<dbReference type="AlphaFoldDB" id="U2YKT8"/>
<dbReference type="PANTHER" id="PTHR10953:SF102">
    <property type="entry name" value="ADENYLYLTRANSFERASE AND SULFURTRANSFERASE MOCS3"/>
    <property type="match status" value="1"/>
</dbReference>
<evidence type="ECO:0000256" key="5">
    <source>
        <dbReference type="ARBA" id="ARBA00052218"/>
    </source>
</evidence>
<dbReference type="GO" id="GO:0008146">
    <property type="term" value="F:sulfotransferase activity"/>
    <property type="evidence" value="ECO:0007669"/>
    <property type="project" value="TreeGrafter"/>
</dbReference>
<keyword evidence="4" id="KW-0067">ATP-binding</keyword>
<evidence type="ECO:0000313" key="15">
    <source>
        <dbReference type="EMBL" id="GAD55621.1"/>
    </source>
</evidence>
<accession>U2YKT8</accession>
<feature type="domain" description="THIF-type NAD/FAD binding fold" evidence="14">
    <location>
        <begin position="104"/>
        <end position="338"/>
    </location>
</feature>
<proteinExistence type="inferred from homology"/>
<evidence type="ECO:0000313" key="16">
    <source>
        <dbReference type="Proteomes" id="UP000016566"/>
    </source>
</evidence>
<dbReference type="Pfam" id="PF00899">
    <property type="entry name" value="ThiF"/>
    <property type="match status" value="1"/>
</dbReference>
<dbReference type="CDD" id="cd00757">
    <property type="entry name" value="ThiF_MoeB_HesA_family"/>
    <property type="match status" value="1"/>
</dbReference>
<dbReference type="NCBIfam" id="NF004281">
    <property type="entry name" value="PRK05690.1"/>
    <property type="match status" value="1"/>
</dbReference>
<reference evidence="15" key="1">
    <citation type="journal article" date="2013" name="Genome Announc.">
        <title>Draft Genome Sequence of Loktanella cinnabarina LL-001T, Isolated from Deep-Sea Floor Sediment.</title>
        <authorList>
            <person name="Nishi S."/>
            <person name="Tsubouchi T."/>
            <person name="Takaki Y."/>
            <person name="Koyanagi R."/>
            <person name="Satoh N."/>
            <person name="Maruyama T."/>
            <person name="Hatada Y."/>
        </authorList>
    </citation>
    <scope>NUCLEOTIDE SEQUENCE [LARGE SCALE GENOMIC DNA]</scope>
    <source>
        <strain evidence="15">LL-001</strain>
    </source>
</reference>
<dbReference type="GO" id="GO:0004792">
    <property type="term" value="F:thiosulfate-cyanide sulfurtransferase activity"/>
    <property type="evidence" value="ECO:0007669"/>
    <property type="project" value="TreeGrafter"/>
</dbReference>
<dbReference type="GO" id="GO:0008641">
    <property type="term" value="F:ubiquitin-like modifier activating enzyme activity"/>
    <property type="evidence" value="ECO:0007669"/>
    <property type="project" value="InterPro"/>
</dbReference>
<dbReference type="PANTHER" id="PTHR10953">
    <property type="entry name" value="UBIQUITIN-ACTIVATING ENZYME E1"/>
    <property type="match status" value="1"/>
</dbReference>
<dbReference type="InterPro" id="IPR045886">
    <property type="entry name" value="ThiF/MoeB/HesA"/>
</dbReference>
<keyword evidence="13" id="KW-1133">Transmembrane helix</keyword>
<evidence type="ECO:0000256" key="4">
    <source>
        <dbReference type="ARBA" id="ARBA00022840"/>
    </source>
</evidence>
<comment type="caution">
    <text evidence="15">The sequence shown here is derived from an EMBL/GenBank/DDBJ whole genome shotgun (WGS) entry which is preliminary data.</text>
</comment>
<feature type="transmembrane region" description="Helical" evidence="13">
    <location>
        <begin position="55"/>
        <end position="74"/>
    </location>
</feature>
<feature type="transmembrane region" description="Helical" evidence="13">
    <location>
        <begin position="26"/>
        <end position="43"/>
    </location>
</feature>
<evidence type="ECO:0000256" key="2">
    <source>
        <dbReference type="ARBA" id="ARBA00022679"/>
    </source>
</evidence>
<dbReference type="Gene3D" id="3.40.50.720">
    <property type="entry name" value="NAD(P)-binding Rossmann-like Domain"/>
    <property type="match status" value="1"/>
</dbReference>
<dbReference type="GO" id="GO:0005829">
    <property type="term" value="C:cytosol"/>
    <property type="evidence" value="ECO:0007669"/>
    <property type="project" value="TreeGrafter"/>
</dbReference>
<organism evidence="15 16">
    <name type="scientific">Limimaricola cinnabarinus LL-001</name>
    <dbReference type="NCBI Taxonomy" id="1337093"/>
    <lineage>
        <taxon>Bacteria</taxon>
        <taxon>Pseudomonadati</taxon>
        <taxon>Pseudomonadota</taxon>
        <taxon>Alphaproteobacteria</taxon>
        <taxon>Rhodobacterales</taxon>
        <taxon>Paracoccaceae</taxon>
        <taxon>Limimaricola</taxon>
    </lineage>
</organism>
<evidence type="ECO:0000256" key="9">
    <source>
        <dbReference type="ARBA" id="ARBA00073635"/>
    </source>
</evidence>
<dbReference type="SUPFAM" id="SSF69572">
    <property type="entry name" value="Activating enzymes of the ubiquitin-like proteins"/>
    <property type="match status" value="1"/>
</dbReference>
<dbReference type="OrthoDB" id="9804286at2"/>
<dbReference type="RefSeq" id="WP_021693725.1">
    <property type="nucleotide sequence ID" value="NZ_BATB01000017.1"/>
</dbReference>
<dbReference type="InterPro" id="IPR000594">
    <property type="entry name" value="ThiF_NAD_FAD-bd"/>
</dbReference>
<gene>
    <name evidence="15" type="ORF">MBELCI_1673</name>
</gene>
<keyword evidence="13" id="KW-0472">Membrane</keyword>
<evidence type="ECO:0000256" key="12">
    <source>
        <dbReference type="ARBA" id="ARBA00078531"/>
    </source>
</evidence>
<dbReference type="STRING" id="1337093.MBELCI_1673"/>